<feature type="domain" description="CAAX prenyl protease 2/Lysostaphin resistance protein A-like" evidence="2">
    <location>
        <begin position="136"/>
        <end position="228"/>
    </location>
</feature>
<dbReference type="Proteomes" id="UP001142325">
    <property type="component" value="Unassembled WGS sequence"/>
</dbReference>
<accession>A0A9W6HQN8</accession>
<dbReference type="RefSeq" id="WP_204938311.1">
    <property type="nucleotide sequence ID" value="NZ_BAAAUM010000001.1"/>
</dbReference>
<keyword evidence="1" id="KW-1133">Transmembrane helix</keyword>
<dbReference type="AlphaFoldDB" id="A0A9W6HQN8"/>
<dbReference type="GO" id="GO:0004175">
    <property type="term" value="F:endopeptidase activity"/>
    <property type="evidence" value="ECO:0007669"/>
    <property type="project" value="UniProtKB-ARBA"/>
</dbReference>
<evidence type="ECO:0000256" key="1">
    <source>
        <dbReference type="SAM" id="Phobius"/>
    </source>
</evidence>
<dbReference type="PANTHER" id="PTHR39430:SF1">
    <property type="entry name" value="PROTEASE"/>
    <property type="match status" value="1"/>
</dbReference>
<dbReference type="EMBL" id="BSET01000001">
    <property type="protein sequence ID" value="GLK00602.1"/>
    <property type="molecule type" value="Genomic_DNA"/>
</dbReference>
<evidence type="ECO:0000313" key="3">
    <source>
        <dbReference type="EMBL" id="GLK00602.1"/>
    </source>
</evidence>
<feature type="transmembrane region" description="Helical" evidence="1">
    <location>
        <begin position="21"/>
        <end position="44"/>
    </location>
</feature>
<feature type="transmembrane region" description="Helical" evidence="1">
    <location>
        <begin position="168"/>
        <end position="186"/>
    </location>
</feature>
<keyword evidence="1" id="KW-0472">Membrane</keyword>
<feature type="transmembrane region" description="Helical" evidence="1">
    <location>
        <begin position="56"/>
        <end position="76"/>
    </location>
</feature>
<dbReference type="PANTHER" id="PTHR39430">
    <property type="entry name" value="MEMBRANE-ASSOCIATED PROTEASE-RELATED"/>
    <property type="match status" value="1"/>
</dbReference>
<feature type="transmembrane region" description="Helical" evidence="1">
    <location>
        <begin position="129"/>
        <end position="147"/>
    </location>
</feature>
<feature type="transmembrane region" description="Helical" evidence="1">
    <location>
        <begin position="216"/>
        <end position="234"/>
    </location>
</feature>
<keyword evidence="1" id="KW-0812">Transmembrane</keyword>
<feature type="transmembrane region" description="Helical" evidence="1">
    <location>
        <begin position="97"/>
        <end position="117"/>
    </location>
</feature>
<dbReference type="Pfam" id="PF02517">
    <property type="entry name" value="Rce1-like"/>
    <property type="match status" value="1"/>
</dbReference>
<feature type="transmembrane region" description="Helical" evidence="1">
    <location>
        <begin position="271"/>
        <end position="289"/>
    </location>
</feature>
<dbReference type="InterPro" id="IPR003675">
    <property type="entry name" value="Rce1/LyrA-like_dom"/>
</dbReference>
<dbReference type="GO" id="GO:0080120">
    <property type="term" value="P:CAAX-box protein maturation"/>
    <property type="evidence" value="ECO:0007669"/>
    <property type="project" value="UniProtKB-ARBA"/>
</dbReference>
<gene>
    <name evidence="3" type="ORF">GCM10017596_03170</name>
</gene>
<evidence type="ECO:0000313" key="4">
    <source>
        <dbReference type="Proteomes" id="UP001142325"/>
    </source>
</evidence>
<organism evidence="3 4">
    <name type="scientific">Microbacterium keratanolyticum</name>
    <dbReference type="NCBI Taxonomy" id="67574"/>
    <lineage>
        <taxon>Bacteria</taxon>
        <taxon>Bacillati</taxon>
        <taxon>Actinomycetota</taxon>
        <taxon>Actinomycetes</taxon>
        <taxon>Micrococcales</taxon>
        <taxon>Microbacteriaceae</taxon>
        <taxon>Microbacterium</taxon>
    </lineage>
</organism>
<feature type="transmembrane region" description="Helical" evidence="1">
    <location>
        <begin position="192"/>
        <end position="211"/>
    </location>
</feature>
<reference evidence="3" key="1">
    <citation type="journal article" date="2014" name="Int. J. Syst. Evol. Microbiol.">
        <title>Complete genome sequence of Corynebacterium casei LMG S-19264T (=DSM 44701T), isolated from a smear-ripened cheese.</title>
        <authorList>
            <consortium name="US DOE Joint Genome Institute (JGI-PGF)"/>
            <person name="Walter F."/>
            <person name="Albersmeier A."/>
            <person name="Kalinowski J."/>
            <person name="Ruckert C."/>
        </authorList>
    </citation>
    <scope>NUCLEOTIDE SEQUENCE</scope>
    <source>
        <strain evidence="3">VKM Ac-1958</strain>
    </source>
</reference>
<reference evidence="3" key="2">
    <citation type="submission" date="2023-01" db="EMBL/GenBank/DDBJ databases">
        <authorList>
            <person name="Sun Q."/>
            <person name="Evtushenko L."/>
        </authorList>
    </citation>
    <scope>NUCLEOTIDE SEQUENCE</scope>
    <source>
        <strain evidence="3">VKM Ac-1958</strain>
    </source>
</reference>
<protein>
    <recommendedName>
        <fullName evidence="2">CAAX prenyl protease 2/Lysostaphin resistance protein A-like domain-containing protein</fullName>
    </recommendedName>
</protein>
<name>A0A9W6HQN8_9MICO</name>
<evidence type="ECO:0000259" key="2">
    <source>
        <dbReference type="Pfam" id="PF02517"/>
    </source>
</evidence>
<comment type="caution">
    <text evidence="3">The sequence shown here is derived from an EMBL/GenBank/DDBJ whole genome shotgun (WGS) entry which is preliminary data.</text>
</comment>
<proteinExistence type="predicted"/>
<keyword evidence="4" id="KW-1185">Reference proteome</keyword>
<sequence>MSRARILPAPLSGMQEAKRPTGAIVATIIVVAASYGSLMIAGITYSSITGSMEMPWWMSIVAFGGIAVLIGLWVRFKEGRRFRSLGFEEPRRAPRQILWGIAGGLLLATLAMLTLVLLGQGSIRWNADALTPADWLMALVWIAVYAVQSSSEEIAVRGFAAQAYARRFGIVAAIALQAVLFAALHAGNDGFGVLPIVNMLLLSVALGLWVLKNGSLWAACAFHSTWNWALSRLFGTTMSGHESSHGIFVVTPSADGPAPITGGTFGIEGSLITAVLLAAMIAVLAGPAIRRVSAARAATAPARTLDAVR</sequence>